<dbReference type="Pfam" id="PF00535">
    <property type="entry name" value="Glycos_transf_2"/>
    <property type="match status" value="1"/>
</dbReference>
<organism evidence="2 3">
    <name type="scientific">Winogradskyella pelagia</name>
    <dbReference type="NCBI Taxonomy" id="2819984"/>
    <lineage>
        <taxon>Bacteria</taxon>
        <taxon>Pseudomonadati</taxon>
        <taxon>Bacteroidota</taxon>
        <taxon>Flavobacteriia</taxon>
        <taxon>Flavobacteriales</taxon>
        <taxon>Flavobacteriaceae</taxon>
        <taxon>Winogradskyella</taxon>
    </lineage>
</organism>
<reference evidence="2 3" key="1">
    <citation type="submission" date="2021-03" db="EMBL/GenBank/DDBJ databases">
        <title>Winogradskyella sp. nov., isolated from costal sediment.</title>
        <authorList>
            <person name="Gao C."/>
        </authorList>
    </citation>
    <scope>NUCLEOTIDE SEQUENCE [LARGE SCALE GENOMIC DNA]</scope>
    <source>
        <strain evidence="2 3">DF17</strain>
    </source>
</reference>
<dbReference type="PANTHER" id="PTHR43179:SF7">
    <property type="entry name" value="RHAMNOSYLTRANSFERASE WBBL"/>
    <property type="match status" value="1"/>
</dbReference>
<dbReference type="CDD" id="cd04186">
    <property type="entry name" value="GT_2_like_c"/>
    <property type="match status" value="1"/>
</dbReference>
<dbReference type="RefSeq" id="WP_208154126.1">
    <property type="nucleotide sequence ID" value="NZ_JAGEVF010000005.1"/>
</dbReference>
<dbReference type="SUPFAM" id="SSF53448">
    <property type="entry name" value="Nucleotide-diphospho-sugar transferases"/>
    <property type="match status" value="1"/>
</dbReference>
<evidence type="ECO:0000313" key="3">
    <source>
        <dbReference type="Proteomes" id="UP000676776"/>
    </source>
</evidence>
<gene>
    <name evidence="2" type="ORF">J4050_08400</name>
</gene>
<dbReference type="PANTHER" id="PTHR43179">
    <property type="entry name" value="RHAMNOSYLTRANSFERASE WBBL"/>
    <property type="match status" value="1"/>
</dbReference>
<name>A0ABS3T2U3_9FLAO</name>
<sequence length="366" mass="41599">MKLSVVILNYNVRYFLELCLESVVRAINSIDAEVIVVDNNSNDDSCAMVKSLFPKVILIENQNNDGFSKGNNIGVKIAKGEYVCILNPDTIVPEDCFSTLLQFADEQKELGLVGCQLIDGRGDFLPESKRNIPFPSIALKKLFGFDSDYYAKHLKPNEVGKVDVLVGAFMVLRRAVYNKVGGFDEDYFMYGEDIDLSYKVFKAGYKNYYFGKAKVVHFKGESTLKDLKYAKRFYGAMQIFYKKHFKRNILFDILVSVGTQLALRVRHVSKTELPRYKRVIVYSRSQDLDLKSIYGNNIIYTSQLSPLADSDTLIVYDVNSLNIKAIISHMKKNSINSNVYYRFLSKTSTFILGSDSATDRGEIKML</sequence>
<dbReference type="Proteomes" id="UP000676776">
    <property type="component" value="Unassembled WGS sequence"/>
</dbReference>
<proteinExistence type="predicted"/>
<dbReference type="InterPro" id="IPR001173">
    <property type="entry name" value="Glyco_trans_2-like"/>
</dbReference>
<keyword evidence="3" id="KW-1185">Reference proteome</keyword>
<dbReference type="Gene3D" id="3.90.550.10">
    <property type="entry name" value="Spore Coat Polysaccharide Biosynthesis Protein SpsA, Chain A"/>
    <property type="match status" value="1"/>
</dbReference>
<evidence type="ECO:0000259" key="1">
    <source>
        <dbReference type="Pfam" id="PF00535"/>
    </source>
</evidence>
<accession>A0ABS3T2U3</accession>
<feature type="domain" description="Glycosyltransferase 2-like" evidence="1">
    <location>
        <begin position="4"/>
        <end position="180"/>
    </location>
</feature>
<comment type="caution">
    <text evidence="2">The sequence shown here is derived from an EMBL/GenBank/DDBJ whole genome shotgun (WGS) entry which is preliminary data.</text>
</comment>
<dbReference type="InterPro" id="IPR029044">
    <property type="entry name" value="Nucleotide-diphossugar_trans"/>
</dbReference>
<evidence type="ECO:0000313" key="2">
    <source>
        <dbReference type="EMBL" id="MBO3116764.1"/>
    </source>
</evidence>
<protein>
    <submittedName>
        <fullName evidence="2">Glycosyltransferase family 2 protein</fullName>
    </submittedName>
</protein>
<dbReference type="EMBL" id="JAGEVF010000005">
    <property type="protein sequence ID" value="MBO3116764.1"/>
    <property type="molecule type" value="Genomic_DNA"/>
</dbReference>